<keyword evidence="19" id="KW-1185">Reference proteome</keyword>
<keyword evidence="5 17" id="KW-1015">Disulfide bond</keyword>
<keyword evidence="6" id="KW-0325">Glycoprotein</keyword>
<gene>
    <name evidence="18" type="ORF">DFH94DRAFT_750195</name>
</gene>
<dbReference type="CDD" id="cd07061">
    <property type="entry name" value="HP_HAP_like"/>
    <property type="match status" value="1"/>
</dbReference>
<dbReference type="PANTHER" id="PTHR20963:SF24">
    <property type="entry name" value="3-PHYTASE B"/>
    <property type="match status" value="1"/>
</dbReference>
<dbReference type="PIRSF" id="PIRSF000894">
    <property type="entry name" value="Acid_phosphatase"/>
    <property type="match status" value="1"/>
</dbReference>
<evidence type="ECO:0000256" key="10">
    <source>
        <dbReference type="ARBA" id="ARBA00043675"/>
    </source>
</evidence>
<evidence type="ECO:0000256" key="15">
    <source>
        <dbReference type="ARBA" id="ARBA00044262"/>
    </source>
</evidence>
<evidence type="ECO:0000256" key="13">
    <source>
        <dbReference type="ARBA" id="ARBA00043788"/>
    </source>
</evidence>
<feature type="disulfide bond" evidence="17">
    <location>
        <begin position="454"/>
        <end position="461"/>
    </location>
</feature>
<accession>A0A9P5MTI6</accession>
<feature type="disulfide bond" evidence="17">
    <location>
        <begin position="280"/>
        <end position="294"/>
    </location>
</feature>
<dbReference type="PROSITE" id="PS00778">
    <property type="entry name" value="HIS_ACID_PHOSPHAT_2"/>
    <property type="match status" value="1"/>
</dbReference>
<keyword evidence="3" id="KW-0964">Secreted</keyword>
<dbReference type="PANTHER" id="PTHR20963">
    <property type="entry name" value="MULTIPLE INOSITOL POLYPHOSPHATE PHOSPHATASE-RELATED"/>
    <property type="match status" value="1"/>
</dbReference>
<dbReference type="GO" id="GO:0005576">
    <property type="term" value="C:extracellular region"/>
    <property type="evidence" value="ECO:0007669"/>
    <property type="project" value="UniProtKB-SubCell"/>
</dbReference>
<organism evidence="18 19">
    <name type="scientific">Russula ochroleuca</name>
    <dbReference type="NCBI Taxonomy" id="152965"/>
    <lineage>
        <taxon>Eukaryota</taxon>
        <taxon>Fungi</taxon>
        <taxon>Dikarya</taxon>
        <taxon>Basidiomycota</taxon>
        <taxon>Agaricomycotina</taxon>
        <taxon>Agaricomycetes</taxon>
        <taxon>Russulales</taxon>
        <taxon>Russulaceae</taxon>
        <taxon>Russula</taxon>
    </lineage>
</organism>
<dbReference type="GO" id="GO:0003993">
    <property type="term" value="F:acid phosphatase activity"/>
    <property type="evidence" value="ECO:0007669"/>
    <property type="project" value="TreeGrafter"/>
</dbReference>
<evidence type="ECO:0000256" key="17">
    <source>
        <dbReference type="PIRSR" id="PIRSR000894-2"/>
    </source>
</evidence>
<dbReference type="EMBL" id="WHVB01000011">
    <property type="protein sequence ID" value="KAF8478494.1"/>
    <property type="molecule type" value="Genomic_DNA"/>
</dbReference>
<feature type="active site" description="Proton donor" evidence="16">
    <location>
        <position position="374"/>
    </location>
</feature>
<dbReference type="PROSITE" id="PS00616">
    <property type="entry name" value="HIS_ACID_PHOSPHAT_1"/>
    <property type="match status" value="1"/>
</dbReference>
<dbReference type="GO" id="GO:0016158">
    <property type="term" value="F:inositol hexakisphosphate 3-phosphatase activity"/>
    <property type="evidence" value="ECO:0007669"/>
    <property type="project" value="UniProtKB-EC"/>
</dbReference>
<dbReference type="InterPro" id="IPR033379">
    <property type="entry name" value="Acid_Pase_AS"/>
</dbReference>
<protein>
    <recommendedName>
        <fullName evidence="14">Phytase A</fullName>
    </recommendedName>
    <alternativeName>
        <fullName evidence="15">Histidine acid phosphatase phyA</fullName>
    </alternativeName>
    <alternativeName>
        <fullName evidence="8">Myo-inositol hexakisphosphate phosphohydrolase A</fullName>
    </alternativeName>
    <alternativeName>
        <fullName evidence="7">Myo-inositol-hexaphosphate 3-phosphohydrolase A</fullName>
    </alternativeName>
</protein>
<comment type="catalytic activity">
    <reaction evidence="11">
        <text>1D-myo-inositol 1,2,6-trisphosphate + H2O = 1D-myo-inositol 1,2-bisphosphate + phosphate</text>
        <dbReference type="Rhea" id="RHEA:77131"/>
        <dbReference type="ChEBI" id="CHEBI:15377"/>
        <dbReference type="ChEBI" id="CHEBI:43474"/>
        <dbReference type="ChEBI" id="CHEBI:195537"/>
        <dbReference type="ChEBI" id="CHEBI:195539"/>
    </reaction>
    <physiologicalReaction direction="left-to-right" evidence="11">
        <dbReference type="Rhea" id="RHEA:77132"/>
    </physiologicalReaction>
</comment>
<comment type="caution">
    <text evidence="18">The sequence shown here is derived from an EMBL/GenBank/DDBJ whole genome shotgun (WGS) entry which is preliminary data.</text>
</comment>
<sequence length="486" mass="53783">MAKEIASDVLDVPSQIRAVRRGRQTYWRITAAVLAFTSLLWWSRSWIPSITPRICTGSAVVTGSDVPDVGFPESFLRSWAQYSPYIPVAGYNPPPPGCVVTQVNLIQRHGARWPTTDAGKEMKKTVKKLQGVKHYKEEYLAFLKHFTWDFGANDLLPLGAKQSFEAGVVAFNRYAHILTEDNPPFVRAAGMARVVDSANNWTAGFRKANHNTIKAKVDLIIPETGNLTLDDGMCPNAEDKGKESKTWLKIFARSIKKRLNAAAPGAHLSNKDTHNLMSLCAFHSQVLMAPSPFCGLFNAEEFTGYLYHSDLSKFYANGYGGSLGRVQGVGYVNELLARLTGQPVQDHTQTNRTLDGSPKTFPLNRILYADFSHDNEMVSIYSALGLFRQLLLPDQKLDPANPSPLRTWITSNLVPFSARMVVEKLECGVERLPLPKGAFVRILVNDAVQPLEFCGGVSGLCELHAFVASQGYARHDGDGDFDKCFV</sequence>
<evidence type="ECO:0000256" key="16">
    <source>
        <dbReference type="PIRSR" id="PIRSR000894-1"/>
    </source>
</evidence>
<comment type="catalytic activity">
    <reaction evidence="13">
        <text>1D-myo-inositol hexakisphosphate + H2O = 1D-myo-inositol 1,2,4,5,6-pentakisphosphate + phosphate</text>
        <dbReference type="Rhea" id="RHEA:16989"/>
        <dbReference type="ChEBI" id="CHEBI:15377"/>
        <dbReference type="ChEBI" id="CHEBI:43474"/>
        <dbReference type="ChEBI" id="CHEBI:57798"/>
        <dbReference type="ChEBI" id="CHEBI:58130"/>
        <dbReference type="EC" id="3.1.3.8"/>
    </reaction>
    <physiologicalReaction direction="left-to-right" evidence="13">
        <dbReference type="Rhea" id="RHEA:16990"/>
    </physiologicalReaction>
</comment>
<feature type="disulfide bond" evidence="17">
    <location>
        <begin position="98"/>
        <end position="427"/>
    </location>
</feature>
<dbReference type="Proteomes" id="UP000759537">
    <property type="component" value="Unassembled WGS sequence"/>
</dbReference>
<evidence type="ECO:0000256" key="8">
    <source>
        <dbReference type="ARBA" id="ARBA00042300"/>
    </source>
</evidence>
<evidence type="ECO:0000256" key="14">
    <source>
        <dbReference type="ARBA" id="ARBA00044106"/>
    </source>
</evidence>
<reference evidence="18" key="2">
    <citation type="journal article" date="2020" name="Nat. Commun.">
        <title>Large-scale genome sequencing of mycorrhizal fungi provides insights into the early evolution of symbiotic traits.</title>
        <authorList>
            <person name="Miyauchi S."/>
            <person name="Kiss E."/>
            <person name="Kuo A."/>
            <person name="Drula E."/>
            <person name="Kohler A."/>
            <person name="Sanchez-Garcia M."/>
            <person name="Morin E."/>
            <person name="Andreopoulos B."/>
            <person name="Barry K.W."/>
            <person name="Bonito G."/>
            <person name="Buee M."/>
            <person name="Carver A."/>
            <person name="Chen C."/>
            <person name="Cichocki N."/>
            <person name="Clum A."/>
            <person name="Culley D."/>
            <person name="Crous P.W."/>
            <person name="Fauchery L."/>
            <person name="Girlanda M."/>
            <person name="Hayes R.D."/>
            <person name="Keri Z."/>
            <person name="LaButti K."/>
            <person name="Lipzen A."/>
            <person name="Lombard V."/>
            <person name="Magnuson J."/>
            <person name="Maillard F."/>
            <person name="Murat C."/>
            <person name="Nolan M."/>
            <person name="Ohm R.A."/>
            <person name="Pangilinan J."/>
            <person name="Pereira M.F."/>
            <person name="Perotto S."/>
            <person name="Peter M."/>
            <person name="Pfister S."/>
            <person name="Riley R."/>
            <person name="Sitrit Y."/>
            <person name="Stielow J.B."/>
            <person name="Szollosi G."/>
            <person name="Zifcakova L."/>
            <person name="Stursova M."/>
            <person name="Spatafora J.W."/>
            <person name="Tedersoo L."/>
            <person name="Vaario L.M."/>
            <person name="Yamada A."/>
            <person name="Yan M."/>
            <person name="Wang P."/>
            <person name="Xu J."/>
            <person name="Bruns T."/>
            <person name="Baldrian P."/>
            <person name="Vilgalys R."/>
            <person name="Dunand C."/>
            <person name="Henrissat B."/>
            <person name="Grigoriev I.V."/>
            <person name="Hibbett D."/>
            <person name="Nagy L.G."/>
            <person name="Martin F.M."/>
        </authorList>
    </citation>
    <scope>NUCLEOTIDE SEQUENCE</scope>
    <source>
        <strain evidence="18">Prilba</strain>
    </source>
</reference>
<dbReference type="Pfam" id="PF00328">
    <property type="entry name" value="His_Phos_2"/>
    <property type="match status" value="1"/>
</dbReference>
<evidence type="ECO:0000256" key="6">
    <source>
        <dbReference type="ARBA" id="ARBA00023180"/>
    </source>
</evidence>
<comment type="catalytic activity">
    <reaction evidence="10">
        <text>1D-myo-inositol 1,2-bisphosphate + H2O = 1D-myo-inositol 2-phosphate + phosphate</text>
        <dbReference type="Rhea" id="RHEA:77135"/>
        <dbReference type="ChEBI" id="CHEBI:15377"/>
        <dbReference type="ChEBI" id="CHEBI:43474"/>
        <dbReference type="ChEBI" id="CHEBI:84142"/>
        <dbReference type="ChEBI" id="CHEBI:195539"/>
    </reaction>
    <physiologicalReaction direction="left-to-right" evidence="10">
        <dbReference type="Rhea" id="RHEA:77136"/>
    </physiologicalReaction>
</comment>
<evidence type="ECO:0000256" key="5">
    <source>
        <dbReference type="ARBA" id="ARBA00023157"/>
    </source>
</evidence>
<keyword evidence="4" id="KW-0378">Hydrolase</keyword>
<evidence type="ECO:0000313" key="18">
    <source>
        <dbReference type="EMBL" id="KAF8478494.1"/>
    </source>
</evidence>
<comment type="catalytic activity">
    <reaction evidence="12">
        <text>1D-myo-inositol 1,2,4,5,6-pentakisphosphate + H2O = 1D-myo-inositol 1,2,5,6-tetrakisphosphate + phosphate</text>
        <dbReference type="Rhea" id="RHEA:77115"/>
        <dbReference type="ChEBI" id="CHEBI:15377"/>
        <dbReference type="ChEBI" id="CHEBI:43474"/>
        <dbReference type="ChEBI" id="CHEBI:57798"/>
        <dbReference type="ChEBI" id="CHEBI:195535"/>
    </reaction>
    <physiologicalReaction direction="left-to-right" evidence="12">
        <dbReference type="Rhea" id="RHEA:77116"/>
    </physiologicalReaction>
</comment>
<dbReference type="OrthoDB" id="6509975at2759"/>
<evidence type="ECO:0000256" key="9">
    <source>
        <dbReference type="ARBA" id="ARBA00043670"/>
    </source>
</evidence>
<dbReference type="Gene3D" id="3.40.50.1240">
    <property type="entry name" value="Phosphoglycerate mutase-like"/>
    <property type="match status" value="1"/>
</dbReference>
<evidence type="ECO:0000313" key="19">
    <source>
        <dbReference type="Proteomes" id="UP000759537"/>
    </source>
</evidence>
<evidence type="ECO:0000256" key="4">
    <source>
        <dbReference type="ARBA" id="ARBA00022801"/>
    </source>
</evidence>
<evidence type="ECO:0000256" key="3">
    <source>
        <dbReference type="ARBA" id="ARBA00022525"/>
    </source>
</evidence>
<name>A0A9P5MTI6_9AGAM</name>
<dbReference type="InterPro" id="IPR000560">
    <property type="entry name" value="His_Pase_clade-2"/>
</dbReference>
<evidence type="ECO:0000256" key="11">
    <source>
        <dbReference type="ARBA" id="ARBA00043721"/>
    </source>
</evidence>
<comment type="subunit">
    <text evidence="2">Monomer.</text>
</comment>
<reference evidence="18" key="1">
    <citation type="submission" date="2019-10" db="EMBL/GenBank/DDBJ databases">
        <authorList>
            <consortium name="DOE Joint Genome Institute"/>
            <person name="Kuo A."/>
            <person name="Miyauchi S."/>
            <person name="Kiss E."/>
            <person name="Drula E."/>
            <person name="Kohler A."/>
            <person name="Sanchez-Garcia M."/>
            <person name="Andreopoulos B."/>
            <person name="Barry K.W."/>
            <person name="Bonito G."/>
            <person name="Buee M."/>
            <person name="Carver A."/>
            <person name="Chen C."/>
            <person name="Cichocki N."/>
            <person name="Clum A."/>
            <person name="Culley D."/>
            <person name="Crous P.W."/>
            <person name="Fauchery L."/>
            <person name="Girlanda M."/>
            <person name="Hayes R."/>
            <person name="Keri Z."/>
            <person name="LaButti K."/>
            <person name="Lipzen A."/>
            <person name="Lombard V."/>
            <person name="Magnuson J."/>
            <person name="Maillard F."/>
            <person name="Morin E."/>
            <person name="Murat C."/>
            <person name="Nolan M."/>
            <person name="Ohm R."/>
            <person name="Pangilinan J."/>
            <person name="Pereira M."/>
            <person name="Perotto S."/>
            <person name="Peter M."/>
            <person name="Riley R."/>
            <person name="Sitrit Y."/>
            <person name="Stielow B."/>
            <person name="Szollosi G."/>
            <person name="Zifcakova L."/>
            <person name="Stursova M."/>
            <person name="Spatafora J.W."/>
            <person name="Tedersoo L."/>
            <person name="Vaario L.-M."/>
            <person name="Yamada A."/>
            <person name="Yan M."/>
            <person name="Wang P."/>
            <person name="Xu J."/>
            <person name="Bruns T."/>
            <person name="Baldrian P."/>
            <person name="Vilgalys R."/>
            <person name="Henrissat B."/>
            <person name="Grigoriev I.V."/>
            <person name="Hibbett D."/>
            <person name="Nagy L.G."/>
            <person name="Martin F.M."/>
        </authorList>
    </citation>
    <scope>NUCLEOTIDE SEQUENCE</scope>
    <source>
        <strain evidence="18">Prilba</strain>
    </source>
</reference>
<dbReference type="InterPro" id="IPR029033">
    <property type="entry name" value="His_PPase_superfam"/>
</dbReference>
<evidence type="ECO:0000256" key="2">
    <source>
        <dbReference type="ARBA" id="ARBA00011245"/>
    </source>
</evidence>
<dbReference type="SUPFAM" id="SSF53254">
    <property type="entry name" value="Phosphoglycerate mutase-like"/>
    <property type="match status" value="1"/>
</dbReference>
<dbReference type="InterPro" id="IPR016274">
    <property type="entry name" value="Histidine_acid_Pase_euk"/>
</dbReference>
<feature type="disulfide bond" evidence="17">
    <location>
        <begin position="234"/>
        <end position="484"/>
    </location>
</feature>
<comment type="subcellular location">
    <subcellularLocation>
        <location evidence="1">Secreted</location>
    </subcellularLocation>
</comment>
<dbReference type="AlphaFoldDB" id="A0A9P5MTI6"/>
<feature type="active site" description="Nucleophile" evidence="16">
    <location>
        <position position="109"/>
    </location>
</feature>
<evidence type="ECO:0000256" key="1">
    <source>
        <dbReference type="ARBA" id="ARBA00004613"/>
    </source>
</evidence>
<comment type="catalytic activity">
    <reaction evidence="9">
        <text>1D-myo-inositol 1,2,5,6-tetrakisphosphate + H2O = 1D-myo-inositol 1,2,6-trisphosphate + phosphate</text>
        <dbReference type="Rhea" id="RHEA:77119"/>
        <dbReference type="ChEBI" id="CHEBI:15377"/>
        <dbReference type="ChEBI" id="CHEBI:43474"/>
        <dbReference type="ChEBI" id="CHEBI:195535"/>
        <dbReference type="ChEBI" id="CHEBI:195537"/>
    </reaction>
    <physiologicalReaction direction="left-to-right" evidence="9">
        <dbReference type="Rhea" id="RHEA:77120"/>
    </physiologicalReaction>
</comment>
<evidence type="ECO:0000256" key="12">
    <source>
        <dbReference type="ARBA" id="ARBA00043748"/>
    </source>
</evidence>
<proteinExistence type="predicted"/>
<evidence type="ECO:0000256" key="7">
    <source>
        <dbReference type="ARBA" id="ARBA00041857"/>
    </source>
</evidence>